<comment type="caution">
    <text evidence="3">The sequence shown here is derived from an EMBL/GenBank/DDBJ whole genome shotgun (WGS) entry which is preliminary data.</text>
</comment>
<evidence type="ECO:0000259" key="2">
    <source>
        <dbReference type="Pfam" id="PF10313"/>
    </source>
</evidence>
<feature type="region of interest" description="Disordered" evidence="1">
    <location>
        <begin position="541"/>
        <end position="621"/>
    </location>
</feature>
<dbReference type="Proteomes" id="UP000664169">
    <property type="component" value="Unassembled WGS sequence"/>
</dbReference>
<dbReference type="InterPro" id="IPR019417">
    <property type="entry name" value="DUF2415"/>
</dbReference>
<feature type="domain" description="DUF2415" evidence="2">
    <location>
        <begin position="338"/>
        <end position="377"/>
    </location>
</feature>
<dbReference type="SUPFAM" id="SSF50978">
    <property type="entry name" value="WD40 repeat-like"/>
    <property type="match status" value="1"/>
</dbReference>
<dbReference type="Gene3D" id="2.130.10.10">
    <property type="entry name" value="YVTN repeat-like/Quinoprotein amine dehydrogenase"/>
    <property type="match status" value="2"/>
</dbReference>
<dbReference type="PANTHER" id="PTHR43991:SF9">
    <property type="entry name" value="DUF2415 DOMAIN-CONTAINING PROTEIN"/>
    <property type="match status" value="1"/>
</dbReference>
<dbReference type="EMBL" id="CAJPDQ010000010">
    <property type="protein sequence ID" value="CAF9915786.1"/>
    <property type="molecule type" value="Genomic_DNA"/>
</dbReference>
<feature type="compositionally biased region" description="Low complexity" evidence="1">
    <location>
        <begin position="541"/>
        <end position="556"/>
    </location>
</feature>
<dbReference type="PANTHER" id="PTHR43991">
    <property type="entry name" value="WD REPEAT PROTEIN (AFU_ORTHOLOGUE AFUA_8G05640)-RELATED"/>
    <property type="match status" value="1"/>
</dbReference>
<organism evidence="3 4">
    <name type="scientific">Gomphillus americanus</name>
    <dbReference type="NCBI Taxonomy" id="1940652"/>
    <lineage>
        <taxon>Eukaryota</taxon>
        <taxon>Fungi</taxon>
        <taxon>Dikarya</taxon>
        <taxon>Ascomycota</taxon>
        <taxon>Pezizomycotina</taxon>
        <taxon>Lecanoromycetes</taxon>
        <taxon>OSLEUM clade</taxon>
        <taxon>Ostropomycetidae</taxon>
        <taxon>Ostropales</taxon>
        <taxon>Graphidaceae</taxon>
        <taxon>Gomphilloideae</taxon>
        <taxon>Gomphillus</taxon>
    </lineage>
</organism>
<protein>
    <recommendedName>
        <fullName evidence="2">DUF2415 domain-containing protein</fullName>
    </recommendedName>
</protein>
<dbReference type="InterPro" id="IPR015943">
    <property type="entry name" value="WD40/YVTN_repeat-like_dom_sf"/>
</dbReference>
<dbReference type="AlphaFoldDB" id="A0A8H3F7Q3"/>
<reference evidence="3" key="1">
    <citation type="submission" date="2021-03" db="EMBL/GenBank/DDBJ databases">
        <authorList>
            <person name="Tagirdzhanova G."/>
        </authorList>
    </citation>
    <scope>NUCLEOTIDE SEQUENCE</scope>
</reference>
<feature type="region of interest" description="Disordered" evidence="1">
    <location>
        <begin position="643"/>
        <end position="662"/>
    </location>
</feature>
<dbReference type="Pfam" id="PF10313">
    <property type="entry name" value="DUF2415"/>
    <property type="match status" value="1"/>
</dbReference>
<evidence type="ECO:0000313" key="4">
    <source>
        <dbReference type="Proteomes" id="UP000664169"/>
    </source>
</evidence>
<gene>
    <name evidence="3" type="ORF">GOMPHAMPRED_000851</name>
</gene>
<keyword evidence="4" id="KW-1185">Reference proteome</keyword>
<evidence type="ECO:0000256" key="1">
    <source>
        <dbReference type="SAM" id="MobiDB-lite"/>
    </source>
</evidence>
<evidence type="ECO:0000313" key="3">
    <source>
        <dbReference type="EMBL" id="CAF9915786.1"/>
    </source>
</evidence>
<accession>A0A8H3F7Q3</accession>
<proteinExistence type="predicted"/>
<dbReference type="OrthoDB" id="418169at2759"/>
<name>A0A8H3F7Q3_9LECA</name>
<feature type="compositionally biased region" description="Polar residues" evidence="1">
    <location>
        <begin position="643"/>
        <end position="655"/>
    </location>
</feature>
<dbReference type="InterPro" id="IPR036322">
    <property type="entry name" value="WD40_repeat_dom_sf"/>
</dbReference>
<sequence length="751" mass="84304">MTTRSRSPQERRNITFTPSIDVDALVWANHASVWPCKLPNAHQQLKNYISTTTKDIIYYVSDNEVFAIHTPTCRQELLASLPFKPICIASGHDWVCVGGMKYGKCAFMDFQKASPFESATRNWSTEVDDLLPLDLDPYSRALSDHQPVYDDGSSHRRNHRTIMKNIGTDIVNGITICKFASGSKDVADDTVAVLSNNDKTVTIYSLTQQTTLKTLNLSIAINHASISPDGGLLVAVGDINKVWFYRRIFRRKVSAQPCYEWKEIAAVRLVCTIRNDWCFSTAWSPSGHLCAVASQFGTITIFETSKIREDMDHTDAVLHYMKSSRPTITDPTRFIPSAPRSMAFSPEPWDLLAWAEDHGRITIVDVRDNFASRQTIHVDVNSEKLEREVYAAVSSTRLSDAERELLRVRRRGQALLSSDFESTAPNAIDYRASVAAHRNPRSTTIHGDGQLLPNSVMSESERELLELLGIEQARDNIEARSATGPYSINYPNPSHPSLSTGSVYAPPLTFGQYLLARTDSTSNPASWSTPRRQDSFVMPQSISERASRASAAHPSSFTPGLTLPLSASPSRLSDAGANDTDIRDPEAGHQVSTLEAADNTADNHPPNPDEHRPRQRYLSNDLLRYSHLRGLERERGTEALSRWRTQMQSNSNQSTESRDLTESERFYREHARNWGRRIHELRERASQYREARTGSSGLGHEDTPSYTDDISNDIMLGSETISRMRAAVQRHSTIDEVDIQGIGWSWDGRYL</sequence>